<proteinExistence type="predicted"/>
<dbReference type="EMBL" id="JARJCM010000199">
    <property type="protein sequence ID" value="KAJ7022930.1"/>
    <property type="molecule type" value="Genomic_DNA"/>
</dbReference>
<evidence type="ECO:0000313" key="3">
    <source>
        <dbReference type="Proteomes" id="UP001218188"/>
    </source>
</evidence>
<comment type="caution">
    <text evidence="2">The sequence shown here is derived from an EMBL/GenBank/DDBJ whole genome shotgun (WGS) entry which is preliminary data.</text>
</comment>
<name>A0AAD6T3J7_9AGAR</name>
<evidence type="ECO:0008006" key="4">
    <source>
        <dbReference type="Google" id="ProtNLM"/>
    </source>
</evidence>
<gene>
    <name evidence="2" type="ORF">C8F04DRAFT_898873</name>
    <name evidence="1" type="ORF">C8F04DRAFT_933515</name>
</gene>
<accession>A0AAD6T3J7</accession>
<dbReference type="Proteomes" id="UP001218188">
    <property type="component" value="Unassembled WGS sequence"/>
</dbReference>
<sequence length="217" mass="24226">PTFWDLFFADFNLHPDPDDILLAGVVMSHLEHADDMAVVSYTPEGLQRHLDTFAHWCGDNMLEANAGKSWVMVFGPIPREVPGFTLNGIAMGYKDKFCYVGMTFQSTTKNIFAAHYSDKASTARGTVYSVLGVESYVGDLPPKEGRLLYMACIDPHLISGADVMVDVDDTALNLLEKVQTSFLRRLLGLGQFSMRTPLFTELGLVPLRYRRLTIALR</sequence>
<organism evidence="2 3">
    <name type="scientific">Mycena alexandri</name>
    <dbReference type="NCBI Taxonomy" id="1745969"/>
    <lineage>
        <taxon>Eukaryota</taxon>
        <taxon>Fungi</taxon>
        <taxon>Dikarya</taxon>
        <taxon>Basidiomycota</taxon>
        <taxon>Agaricomycotina</taxon>
        <taxon>Agaricomycetes</taxon>
        <taxon>Agaricomycetidae</taxon>
        <taxon>Agaricales</taxon>
        <taxon>Marasmiineae</taxon>
        <taxon>Mycenaceae</taxon>
        <taxon>Mycena</taxon>
    </lineage>
</organism>
<keyword evidence="3" id="KW-1185">Reference proteome</keyword>
<reference evidence="2" key="1">
    <citation type="submission" date="2023-03" db="EMBL/GenBank/DDBJ databases">
        <title>Massive genome expansion in bonnet fungi (Mycena s.s.) driven by repeated elements and novel gene families across ecological guilds.</title>
        <authorList>
            <consortium name="Lawrence Berkeley National Laboratory"/>
            <person name="Harder C.B."/>
            <person name="Miyauchi S."/>
            <person name="Viragh M."/>
            <person name="Kuo A."/>
            <person name="Thoen E."/>
            <person name="Andreopoulos B."/>
            <person name="Lu D."/>
            <person name="Skrede I."/>
            <person name="Drula E."/>
            <person name="Henrissat B."/>
            <person name="Morin E."/>
            <person name="Kohler A."/>
            <person name="Barry K."/>
            <person name="LaButti K."/>
            <person name="Morin E."/>
            <person name="Salamov A."/>
            <person name="Lipzen A."/>
            <person name="Mereny Z."/>
            <person name="Hegedus B."/>
            <person name="Baldrian P."/>
            <person name="Stursova M."/>
            <person name="Weitz H."/>
            <person name="Taylor A."/>
            <person name="Grigoriev I.V."/>
            <person name="Nagy L.G."/>
            <person name="Martin F."/>
            <person name="Kauserud H."/>
        </authorList>
    </citation>
    <scope>NUCLEOTIDE SEQUENCE</scope>
    <source>
        <strain evidence="2">CBHHK200</strain>
    </source>
</reference>
<feature type="non-terminal residue" evidence="2">
    <location>
        <position position="217"/>
    </location>
</feature>
<evidence type="ECO:0000313" key="1">
    <source>
        <dbReference type="EMBL" id="KAJ7022930.1"/>
    </source>
</evidence>
<feature type="non-terminal residue" evidence="2">
    <location>
        <position position="1"/>
    </location>
</feature>
<dbReference type="EMBL" id="JARJCM010000030">
    <property type="protein sequence ID" value="KAJ7038670.1"/>
    <property type="molecule type" value="Genomic_DNA"/>
</dbReference>
<evidence type="ECO:0000313" key="2">
    <source>
        <dbReference type="EMBL" id="KAJ7038670.1"/>
    </source>
</evidence>
<dbReference type="AlphaFoldDB" id="A0AAD6T3J7"/>
<protein>
    <recommendedName>
        <fullName evidence="4">Reverse transcriptase domain-containing protein</fullName>
    </recommendedName>
</protein>